<keyword evidence="3" id="KW-1185">Reference proteome</keyword>
<dbReference type="PANTHER" id="PTHR38454:SF1">
    <property type="entry name" value="INTEGRAL MEMBRANE PROTEIN"/>
    <property type="match status" value="1"/>
</dbReference>
<feature type="transmembrane region" description="Helical" evidence="1">
    <location>
        <begin position="350"/>
        <end position="368"/>
    </location>
</feature>
<evidence type="ECO:0000313" key="3">
    <source>
        <dbReference type="Proteomes" id="UP001336835"/>
    </source>
</evidence>
<gene>
    <name evidence="2" type="ORF">VRU48_17005</name>
</gene>
<feature type="transmembrane region" description="Helical" evidence="1">
    <location>
        <begin position="74"/>
        <end position="93"/>
    </location>
</feature>
<organism evidence="2 3">
    <name type="scientific">Pedobacter albus</name>
    <dbReference type="NCBI Taxonomy" id="3113905"/>
    <lineage>
        <taxon>Bacteria</taxon>
        <taxon>Pseudomonadati</taxon>
        <taxon>Bacteroidota</taxon>
        <taxon>Sphingobacteriia</taxon>
        <taxon>Sphingobacteriales</taxon>
        <taxon>Sphingobacteriaceae</taxon>
        <taxon>Pedobacter</taxon>
    </lineage>
</organism>
<accession>A0ABU7IBH5</accession>
<feature type="transmembrane region" description="Helical" evidence="1">
    <location>
        <begin position="192"/>
        <end position="212"/>
    </location>
</feature>
<evidence type="ECO:0000313" key="2">
    <source>
        <dbReference type="EMBL" id="MEE1946827.1"/>
    </source>
</evidence>
<proteinExistence type="predicted"/>
<feature type="transmembrane region" description="Helical" evidence="1">
    <location>
        <begin position="452"/>
        <end position="472"/>
    </location>
</feature>
<dbReference type="RefSeq" id="WP_330109117.1">
    <property type="nucleotide sequence ID" value="NZ_JAZDQT010000003.1"/>
</dbReference>
<feature type="transmembrane region" description="Helical" evidence="1">
    <location>
        <begin position="123"/>
        <end position="143"/>
    </location>
</feature>
<comment type="caution">
    <text evidence="2">The sequence shown here is derived from an EMBL/GenBank/DDBJ whole genome shotgun (WGS) entry which is preliminary data.</text>
</comment>
<name>A0ABU7IBH5_9SPHI</name>
<feature type="transmembrane region" description="Helical" evidence="1">
    <location>
        <begin position="224"/>
        <end position="243"/>
    </location>
</feature>
<feature type="transmembrane region" description="Helical" evidence="1">
    <location>
        <begin position="100"/>
        <end position="117"/>
    </location>
</feature>
<feature type="transmembrane region" description="Helical" evidence="1">
    <location>
        <begin position="414"/>
        <end position="431"/>
    </location>
</feature>
<feature type="transmembrane region" description="Helical" evidence="1">
    <location>
        <begin position="150"/>
        <end position="172"/>
    </location>
</feature>
<keyword evidence="1" id="KW-1133">Transmembrane helix</keyword>
<feature type="transmembrane region" description="Helical" evidence="1">
    <location>
        <begin position="375"/>
        <end position="394"/>
    </location>
</feature>
<sequence>MNNWFKQNGLHLAIIAIFAVICFAYFSPVMQGKVPVQNDVVQSKAMQKEIMEYKDKDGKGPLWTNQMFGGMPAYQIWVQYAYNGATYGIALITKAFPDPVGTVLLLLVGAYFLFVTLKINPWLAAAGAIAFAFTTYNFVLIAAGHSNKALAIGFFAPIIASILITLRGKYWLGGSLTALFLALEIRANHVQMTYYLFLAILIFVGIEIYQAYKNKTFPALGKAIGFLSLAVILAVMVNASLLWTTSEYAKETNRGKPNLTSDATEKNTGMSKKYAYNWSQGVGESFTFLIPDLYGGASSIDKMMEPESHFYKAFGESFSQYPEQDQRQILSFFAQNMNQYWGEKPGTSGGYYFGAIVCFLFVFGLFIVKSRLKWWTLAVTILFMLLSFGRNFPWVSDIFFNYFPLYNKFRAVESILAVVGLMVPILAFLAIKEAMESKLDQKELIKKLTWSAGITGGFALIVAVLPTLFFSFKSQVHDELVAHLTQGLQNNASVAHRLASAVVEDRISIARADAIRSFLFIAIGFAIVWALLTKKMNTQLACGLLALAVLIDMWQVDRRYLNNKNFESESAVNNYFQPRDVDTFIMSDKDPNFRVYDQSIETFQNASTSAFHKTIGGYHAAKLKRYDELIEHQFGKSVNQDVLDMLNAKYFILQDPQNGSYKMQRNSTALGNVWIVKGIQFVKNADEEMKAISSFDPKQEAIVDEQYKKLVDTTRLGADPTAFIKMEHYHPDHIEYSYSAPRDIIAVFSEIYYDKGWNMYVDGVEKPYFRANYVLRAAQLPGGNHKVEFKFEPKSYYTGEKISLAGSILLLAFLGFGFYTDNKKKKAA</sequence>
<evidence type="ECO:0000256" key="1">
    <source>
        <dbReference type="SAM" id="Phobius"/>
    </source>
</evidence>
<keyword evidence="1" id="KW-0472">Membrane</keyword>
<dbReference type="InterPro" id="IPR018580">
    <property type="entry name" value="Uncharacterised_YfhO"/>
</dbReference>
<dbReference type="Pfam" id="PF09586">
    <property type="entry name" value="YfhO"/>
    <property type="match status" value="1"/>
</dbReference>
<feature type="transmembrane region" description="Helical" evidence="1">
    <location>
        <begin position="539"/>
        <end position="556"/>
    </location>
</feature>
<reference evidence="2 3" key="1">
    <citation type="submission" date="2024-01" db="EMBL/GenBank/DDBJ databases">
        <title>Pedobacter sp. nov., isolated from fresh soil.</title>
        <authorList>
            <person name="Le N.T.T."/>
        </authorList>
    </citation>
    <scope>NUCLEOTIDE SEQUENCE [LARGE SCALE GENOMIC DNA]</scope>
    <source>
        <strain evidence="2 3">KR3-3</strain>
    </source>
</reference>
<keyword evidence="1" id="KW-0812">Transmembrane</keyword>
<feature type="transmembrane region" description="Helical" evidence="1">
    <location>
        <begin position="12"/>
        <end position="30"/>
    </location>
</feature>
<protein>
    <submittedName>
        <fullName evidence="2">YfhO family protein</fullName>
    </submittedName>
</protein>
<dbReference type="Proteomes" id="UP001336835">
    <property type="component" value="Unassembled WGS sequence"/>
</dbReference>
<dbReference type="EMBL" id="JAZDQT010000003">
    <property type="protein sequence ID" value="MEE1946827.1"/>
    <property type="molecule type" value="Genomic_DNA"/>
</dbReference>
<dbReference type="PANTHER" id="PTHR38454">
    <property type="entry name" value="INTEGRAL MEMBRANE PROTEIN-RELATED"/>
    <property type="match status" value="1"/>
</dbReference>
<feature type="transmembrane region" description="Helical" evidence="1">
    <location>
        <begin position="802"/>
        <end position="820"/>
    </location>
</feature>
<feature type="transmembrane region" description="Helical" evidence="1">
    <location>
        <begin position="514"/>
        <end position="532"/>
    </location>
</feature>